<comment type="caution">
    <text evidence="2">The sequence shown here is derived from an EMBL/GenBank/DDBJ whole genome shotgun (WGS) entry which is preliminary data.</text>
</comment>
<sequence length="106" mass="12051">MAALRAYGGPDDARFWKWQVYHSPPDSSYTNNPTKHFNCELKDCIGRTHTPCPTLYARDCESPQVRVRARKTMGKEANCIHPNEGPLQPTAITWRSDRSCRDTSSP</sequence>
<dbReference type="Proteomes" id="UP000469452">
    <property type="component" value="Unassembled WGS sequence"/>
</dbReference>
<protein>
    <submittedName>
        <fullName evidence="2">Uncharacterized protein</fullName>
    </submittedName>
</protein>
<evidence type="ECO:0000256" key="1">
    <source>
        <dbReference type="SAM" id="MobiDB-lite"/>
    </source>
</evidence>
<organism evidence="2 3">
    <name type="scientific">Aphanomyces astaci</name>
    <name type="common">Crayfish plague agent</name>
    <dbReference type="NCBI Taxonomy" id="112090"/>
    <lineage>
        <taxon>Eukaryota</taxon>
        <taxon>Sar</taxon>
        <taxon>Stramenopiles</taxon>
        <taxon>Oomycota</taxon>
        <taxon>Saprolegniomycetes</taxon>
        <taxon>Saprolegniales</taxon>
        <taxon>Verrucalvaceae</taxon>
        <taxon>Aphanomyces</taxon>
    </lineage>
</organism>
<dbReference type="EMBL" id="VJMI01010465">
    <property type="protein sequence ID" value="KAF0755678.1"/>
    <property type="molecule type" value="Genomic_DNA"/>
</dbReference>
<accession>A0A6A5ANV5</accession>
<proteinExistence type="predicted"/>
<feature type="region of interest" description="Disordered" evidence="1">
    <location>
        <begin position="76"/>
        <end position="106"/>
    </location>
</feature>
<gene>
    <name evidence="2" type="ORF">AaE_004889</name>
</gene>
<name>A0A6A5ANV5_APHAT</name>
<evidence type="ECO:0000313" key="2">
    <source>
        <dbReference type="EMBL" id="KAF0755678.1"/>
    </source>
</evidence>
<evidence type="ECO:0000313" key="3">
    <source>
        <dbReference type="Proteomes" id="UP000469452"/>
    </source>
</evidence>
<dbReference type="AlphaFoldDB" id="A0A6A5ANV5"/>
<feature type="compositionally biased region" description="Basic and acidic residues" evidence="1">
    <location>
        <begin position="95"/>
        <end position="106"/>
    </location>
</feature>
<reference evidence="2 3" key="1">
    <citation type="submission" date="2019-06" db="EMBL/GenBank/DDBJ databases">
        <title>Genomics analysis of Aphanomyces spp. identifies a new class of oomycete effector associated with host adaptation.</title>
        <authorList>
            <person name="Gaulin E."/>
        </authorList>
    </citation>
    <scope>NUCLEOTIDE SEQUENCE [LARGE SCALE GENOMIC DNA]</scope>
    <source>
        <strain evidence="2 3">E</strain>
    </source>
</reference>